<accession>A0A067MVD6</accession>
<evidence type="ECO:0000313" key="2">
    <source>
        <dbReference type="EMBL" id="KDQ19708.1"/>
    </source>
</evidence>
<dbReference type="AlphaFoldDB" id="A0A067MVD6"/>
<protein>
    <submittedName>
        <fullName evidence="2">Uncharacterized protein</fullName>
    </submittedName>
</protein>
<dbReference type="Proteomes" id="UP000027195">
    <property type="component" value="Unassembled WGS sequence"/>
</dbReference>
<keyword evidence="3" id="KW-1185">Reference proteome</keyword>
<dbReference type="EMBL" id="KL198018">
    <property type="protein sequence ID" value="KDQ19708.1"/>
    <property type="molecule type" value="Genomic_DNA"/>
</dbReference>
<gene>
    <name evidence="2" type="ORF">BOTBODRAFT_27130</name>
</gene>
<evidence type="ECO:0000256" key="1">
    <source>
        <dbReference type="SAM" id="MobiDB-lite"/>
    </source>
</evidence>
<name>A0A067MVD6_BOTB1</name>
<proteinExistence type="predicted"/>
<dbReference type="HOGENOM" id="CLU_2654161_0_0_1"/>
<feature type="region of interest" description="Disordered" evidence="1">
    <location>
        <begin position="1"/>
        <end position="27"/>
    </location>
</feature>
<feature type="compositionally biased region" description="Basic residues" evidence="1">
    <location>
        <begin position="1"/>
        <end position="15"/>
    </location>
</feature>
<sequence>MPRVRGTSRRRKAIHPQKLPPKASWSHRYSREVTVTLRSAGPGISVPASLKVSIGTGAGGLQVALAVDISHENAPI</sequence>
<reference evidence="3" key="1">
    <citation type="journal article" date="2014" name="Proc. Natl. Acad. Sci. U.S.A.">
        <title>Extensive sampling of basidiomycete genomes demonstrates inadequacy of the white-rot/brown-rot paradigm for wood decay fungi.</title>
        <authorList>
            <person name="Riley R."/>
            <person name="Salamov A.A."/>
            <person name="Brown D.W."/>
            <person name="Nagy L.G."/>
            <person name="Floudas D."/>
            <person name="Held B.W."/>
            <person name="Levasseur A."/>
            <person name="Lombard V."/>
            <person name="Morin E."/>
            <person name="Otillar R."/>
            <person name="Lindquist E.A."/>
            <person name="Sun H."/>
            <person name="LaButti K.M."/>
            <person name="Schmutz J."/>
            <person name="Jabbour D."/>
            <person name="Luo H."/>
            <person name="Baker S.E."/>
            <person name="Pisabarro A.G."/>
            <person name="Walton J.D."/>
            <person name="Blanchette R.A."/>
            <person name="Henrissat B."/>
            <person name="Martin F."/>
            <person name="Cullen D."/>
            <person name="Hibbett D.S."/>
            <person name="Grigoriev I.V."/>
        </authorList>
    </citation>
    <scope>NUCLEOTIDE SEQUENCE [LARGE SCALE GENOMIC DNA]</scope>
    <source>
        <strain evidence="3">FD-172 SS1</strain>
    </source>
</reference>
<organism evidence="2 3">
    <name type="scientific">Botryobasidium botryosum (strain FD-172 SS1)</name>
    <dbReference type="NCBI Taxonomy" id="930990"/>
    <lineage>
        <taxon>Eukaryota</taxon>
        <taxon>Fungi</taxon>
        <taxon>Dikarya</taxon>
        <taxon>Basidiomycota</taxon>
        <taxon>Agaricomycotina</taxon>
        <taxon>Agaricomycetes</taxon>
        <taxon>Cantharellales</taxon>
        <taxon>Botryobasidiaceae</taxon>
        <taxon>Botryobasidium</taxon>
    </lineage>
</organism>
<dbReference type="InParanoid" id="A0A067MVD6"/>
<evidence type="ECO:0000313" key="3">
    <source>
        <dbReference type="Proteomes" id="UP000027195"/>
    </source>
</evidence>